<dbReference type="EMBL" id="VLXZ01000021">
    <property type="protein sequence ID" value="TSB44727.1"/>
    <property type="molecule type" value="Genomic_DNA"/>
</dbReference>
<dbReference type="InterPro" id="IPR003004">
    <property type="entry name" value="GspF/PilC"/>
</dbReference>
<comment type="similarity">
    <text evidence="2">Belongs to the GSP F family.</text>
</comment>
<dbReference type="PANTHER" id="PTHR30012">
    <property type="entry name" value="GENERAL SECRETION PATHWAY PROTEIN"/>
    <property type="match status" value="1"/>
</dbReference>
<dbReference type="RefSeq" id="WP_143850653.1">
    <property type="nucleotide sequence ID" value="NZ_VLXZ01000021.1"/>
</dbReference>
<sequence length="342" mass="39459">MKKTNKLEQAGRLIRIGTLLKQGYPMEAALSFIALHVHSQEQAQLKSVQMDLQRGIRIHEAFTHLELPPDILSFLYFYEEQGDIAEGLIQAGKVYEGRQKTKKHIQKLLRYPIVLGWAGLMVLIIVQQFIVPHFQNLFVSMNSQPPLLTSIFFQLLENLPYITAVLLILIAILYVCYRRFVKPLPSHEKIDRLLKIHFLASVTRRVLTYYFSLQFGRLLAAGMSIQHALTIFEKQSHLPFFQHEAVVMKAELAQGESFNQMLANRPYFSKDLSFVVENGHRTGYMATDLQNYSEMLFQELEDTLRKCMTFLQPIFFILMGGFIFVVFLSVMLPMFEMIGALG</sequence>
<evidence type="ECO:0000259" key="8">
    <source>
        <dbReference type="Pfam" id="PF00482"/>
    </source>
</evidence>
<comment type="subcellular location">
    <subcellularLocation>
        <location evidence="1">Cell membrane</location>
        <topology evidence="1">Multi-pass membrane protein</topology>
    </subcellularLocation>
</comment>
<dbReference type="OrthoDB" id="1638902at2"/>
<evidence type="ECO:0000256" key="1">
    <source>
        <dbReference type="ARBA" id="ARBA00004651"/>
    </source>
</evidence>
<dbReference type="Pfam" id="PF00482">
    <property type="entry name" value="T2SSF"/>
    <property type="match status" value="2"/>
</dbReference>
<dbReference type="InterPro" id="IPR042094">
    <property type="entry name" value="T2SS_GspF_sf"/>
</dbReference>
<dbReference type="PRINTS" id="PR00812">
    <property type="entry name" value="BCTERIALGSPF"/>
</dbReference>
<accession>A0A553ZTD2</accession>
<feature type="transmembrane region" description="Helical" evidence="7">
    <location>
        <begin position="151"/>
        <end position="177"/>
    </location>
</feature>
<evidence type="ECO:0000313" key="10">
    <source>
        <dbReference type="Proteomes" id="UP000318521"/>
    </source>
</evidence>
<evidence type="ECO:0000256" key="6">
    <source>
        <dbReference type="ARBA" id="ARBA00023136"/>
    </source>
</evidence>
<evidence type="ECO:0000256" key="5">
    <source>
        <dbReference type="ARBA" id="ARBA00022989"/>
    </source>
</evidence>
<keyword evidence="3" id="KW-1003">Cell membrane</keyword>
<evidence type="ECO:0000256" key="4">
    <source>
        <dbReference type="ARBA" id="ARBA00022692"/>
    </source>
</evidence>
<name>A0A553ZTD2_9BACI</name>
<dbReference type="PANTHER" id="PTHR30012:SF0">
    <property type="entry name" value="TYPE II SECRETION SYSTEM PROTEIN F-RELATED"/>
    <property type="match status" value="1"/>
</dbReference>
<dbReference type="Proteomes" id="UP000318521">
    <property type="component" value="Unassembled WGS sequence"/>
</dbReference>
<evidence type="ECO:0000256" key="2">
    <source>
        <dbReference type="ARBA" id="ARBA00005745"/>
    </source>
</evidence>
<dbReference type="AlphaFoldDB" id="A0A553ZTD2"/>
<keyword evidence="10" id="KW-1185">Reference proteome</keyword>
<protein>
    <submittedName>
        <fullName evidence="9">Type II secretion system F family protein</fullName>
    </submittedName>
</protein>
<comment type="caution">
    <text evidence="9">The sequence shown here is derived from an EMBL/GenBank/DDBJ whole genome shotgun (WGS) entry which is preliminary data.</text>
</comment>
<feature type="domain" description="Type II secretion system protein GspF" evidence="8">
    <location>
        <begin position="16"/>
        <end position="132"/>
    </location>
</feature>
<dbReference type="InterPro" id="IPR047692">
    <property type="entry name" value="T4P_ComGB"/>
</dbReference>
<feature type="transmembrane region" description="Helical" evidence="7">
    <location>
        <begin position="314"/>
        <end position="335"/>
    </location>
</feature>
<feature type="domain" description="Type II secretion system protein GspF" evidence="8">
    <location>
        <begin position="211"/>
        <end position="333"/>
    </location>
</feature>
<gene>
    <name evidence="9" type="ORF">FN960_20075</name>
</gene>
<dbReference type="NCBIfam" id="NF041012">
    <property type="entry name" value="T4P_ComGB"/>
    <property type="match status" value="1"/>
</dbReference>
<keyword evidence="5 7" id="KW-1133">Transmembrane helix</keyword>
<keyword evidence="4 7" id="KW-0812">Transmembrane</keyword>
<keyword evidence="6 7" id="KW-0472">Membrane</keyword>
<evidence type="ECO:0000256" key="7">
    <source>
        <dbReference type="SAM" id="Phobius"/>
    </source>
</evidence>
<evidence type="ECO:0000256" key="3">
    <source>
        <dbReference type="ARBA" id="ARBA00022475"/>
    </source>
</evidence>
<dbReference type="Gene3D" id="1.20.81.30">
    <property type="entry name" value="Type II secretion system (T2SS), domain F"/>
    <property type="match status" value="2"/>
</dbReference>
<reference evidence="9 10" key="1">
    <citation type="submission" date="2019-07" db="EMBL/GenBank/DDBJ databases">
        <authorList>
            <person name="Park Y.J."/>
            <person name="Jeong S.E."/>
            <person name="Jung H.S."/>
        </authorList>
    </citation>
    <scope>NUCLEOTIDE SEQUENCE [LARGE SCALE GENOMIC DNA]</scope>
    <source>
        <strain evidence="10">P16(2019)</strain>
    </source>
</reference>
<evidence type="ECO:0000313" key="9">
    <source>
        <dbReference type="EMBL" id="TSB44727.1"/>
    </source>
</evidence>
<organism evidence="9 10">
    <name type="scientific">Alkalicoccobacillus porphyridii</name>
    <dbReference type="NCBI Taxonomy" id="2597270"/>
    <lineage>
        <taxon>Bacteria</taxon>
        <taxon>Bacillati</taxon>
        <taxon>Bacillota</taxon>
        <taxon>Bacilli</taxon>
        <taxon>Bacillales</taxon>
        <taxon>Bacillaceae</taxon>
        <taxon>Alkalicoccobacillus</taxon>
    </lineage>
</organism>
<dbReference type="InterPro" id="IPR018076">
    <property type="entry name" value="T2SS_GspF_dom"/>
</dbReference>
<dbReference type="GO" id="GO:0005886">
    <property type="term" value="C:plasma membrane"/>
    <property type="evidence" value="ECO:0007669"/>
    <property type="project" value="UniProtKB-SubCell"/>
</dbReference>
<proteinExistence type="inferred from homology"/>
<feature type="transmembrane region" description="Helical" evidence="7">
    <location>
        <begin position="108"/>
        <end position="131"/>
    </location>
</feature>